<protein>
    <submittedName>
        <fullName evidence="8">Uncharacterized protein</fullName>
    </submittedName>
</protein>
<evidence type="ECO:0000256" key="6">
    <source>
        <dbReference type="ARBA" id="ARBA00023136"/>
    </source>
</evidence>
<comment type="caution">
    <text evidence="8">The sequence shown here is derived from an EMBL/GenBank/DDBJ whole genome shotgun (WGS) entry which is preliminary data.</text>
</comment>
<keyword evidence="4 7" id="KW-0812">Transmembrane</keyword>
<evidence type="ECO:0000313" key="9">
    <source>
        <dbReference type="Proteomes" id="UP001524587"/>
    </source>
</evidence>
<dbReference type="EMBL" id="JAMSKV010000001">
    <property type="protein sequence ID" value="MCQ8277117.1"/>
    <property type="molecule type" value="Genomic_DNA"/>
</dbReference>
<keyword evidence="3" id="KW-0808">Transferase</keyword>
<keyword evidence="5 7" id="KW-1133">Transmembrane helix</keyword>
<dbReference type="InterPro" id="IPR000715">
    <property type="entry name" value="Glycosyl_transferase_4"/>
</dbReference>
<sequence>MDIIHTGLDRLLPNLPLRLLLLLAPAVLLSVLLVRRMIGLAVMDMPVGRSAHEQPTPRGGGVGMVACVLLGVPAALSILPSSGSHLWAAVPLLSAVALLAAVSWLDDLRQLPPLLKLAAQGVSAALCVLAALAEPAGTPALLPSLAPKGWSLAVFCIGGFGWVMLCTNAVNFMDGLNGLASGVCALCGLFAVPLGLVGGDPLLSGAGLMLFAGLLGFLPFNFPRARIFMGDVGSQVCGLLVGSFSLLLLADTGRITLALSMPLMLTGILLDVLFTLVRRLRNRERITQAHRGHLYQVAYRSGLSRVTVTLMHWGFAIWGLALSLALLPERPLTAAIMAILPQFSWAMTVRQRAARAGLAEWS</sequence>
<evidence type="ECO:0000256" key="1">
    <source>
        <dbReference type="ARBA" id="ARBA00004651"/>
    </source>
</evidence>
<keyword evidence="9" id="KW-1185">Reference proteome</keyword>
<accession>A0ABT1W2M7</accession>
<evidence type="ECO:0000313" key="8">
    <source>
        <dbReference type="EMBL" id="MCQ8277117.1"/>
    </source>
</evidence>
<comment type="subcellular location">
    <subcellularLocation>
        <location evidence="1">Cell membrane</location>
        <topology evidence="1">Multi-pass membrane protein</topology>
    </subcellularLocation>
</comment>
<feature type="transmembrane region" description="Helical" evidence="7">
    <location>
        <begin position="255"/>
        <end position="277"/>
    </location>
</feature>
<dbReference type="Proteomes" id="UP001524587">
    <property type="component" value="Unassembled WGS sequence"/>
</dbReference>
<keyword evidence="2" id="KW-1003">Cell membrane</keyword>
<reference evidence="8 9" key="1">
    <citation type="submission" date="2022-06" db="EMBL/GenBank/DDBJ databases">
        <title>Endosaccharibacter gen. nov., sp. nov., endophytic bacteria isolated from sugarcane.</title>
        <authorList>
            <person name="Pitiwittayakul N."/>
            <person name="Yukphan P."/>
            <person name="Charoenyingcharoen P."/>
            <person name="Tanasupawat S."/>
        </authorList>
    </citation>
    <scope>NUCLEOTIDE SEQUENCE [LARGE SCALE GENOMIC DNA]</scope>
    <source>
        <strain evidence="8 9">KSS8</strain>
    </source>
</reference>
<feature type="transmembrane region" description="Helical" evidence="7">
    <location>
        <begin position="177"/>
        <end position="196"/>
    </location>
</feature>
<proteinExistence type="predicted"/>
<evidence type="ECO:0000256" key="2">
    <source>
        <dbReference type="ARBA" id="ARBA00022475"/>
    </source>
</evidence>
<feature type="transmembrane region" description="Helical" evidence="7">
    <location>
        <begin position="117"/>
        <end position="137"/>
    </location>
</feature>
<evidence type="ECO:0000256" key="5">
    <source>
        <dbReference type="ARBA" id="ARBA00022989"/>
    </source>
</evidence>
<feature type="transmembrane region" description="Helical" evidence="7">
    <location>
        <begin position="59"/>
        <end position="79"/>
    </location>
</feature>
<feature type="transmembrane region" description="Helical" evidence="7">
    <location>
        <begin position="85"/>
        <end position="105"/>
    </location>
</feature>
<keyword evidence="6 7" id="KW-0472">Membrane</keyword>
<name>A0ABT1W2M7_9PROT</name>
<evidence type="ECO:0000256" key="4">
    <source>
        <dbReference type="ARBA" id="ARBA00022692"/>
    </source>
</evidence>
<evidence type="ECO:0000256" key="3">
    <source>
        <dbReference type="ARBA" id="ARBA00022679"/>
    </source>
</evidence>
<gene>
    <name evidence="8" type="ORF">NFI95_01460</name>
</gene>
<evidence type="ECO:0000256" key="7">
    <source>
        <dbReference type="SAM" id="Phobius"/>
    </source>
</evidence>
<feature type="transmembrane region" description="Helical" evidence="7">
    <location>
        <begin position="20"/>
        <end position="38"/>
    </location>
</feature>
<organism evidence="8 9">
    <name type="scientific">Endosaccharibacter trunci</name>
    <dbReference type="NCBI Taxonomy" id="2812733"/>
    <lineage>
        <taxon>Bacteria</taxon>
        <taxon>Pseudomonadati</taxon>
        <taxon>Pseudomonadota</taxon>
        <taxon>Alphaproteobacteria</taxon>
        <taxon>Acetobacterales</taxon>
        <taxon>Acetobacteraceae</taxon>
        <taxon>Endosaccharibacter</taxon>
    </lineage>
</organism>
<dbReference type="Pfam" id="PF00953">
    <property type="entry name" value="Glycos_transf_4"/>
    <property type="match status" value="1"/>
</dbReference>
<feature type="transmembrane region" description="Helical" evidence="7">
    <location>
        <begin position="202"/>
        <end position="220"/>
    </location>
</feature>
<feature type="transmembrane region" description="Helical" evidence="7">
    <location>
        <begin position="332"/>
        <end position="349"/>
    </location>
</feature>
<feature type="transmembrane region" description="Helical" evidence="7">
    <location>
        <begin position="232"/>
        <end position="249"/>
    </location>
</feature>
<dbReference type="RefSeq" id="WP_422862560.1">
    <property type="nucleotide sequence ID" value="NZ_JAMSKV010000001.1"/>
</dbReference>
<feature type="transmembrane region" description="Helical" evidence="7">
    <location>
        <begin position="306"/>
        <end position="326"/>
    </location>
</feature>
<dbReference type="PANTHER" id="PTHR22926">
    <property type="entry name" value="PHOSPHO-N-ACETYLMURAMOYL-PENTAPEPTIDE-TRANSFERASE"/>
    <property type="match status" value="1"/>
</dbReference>
<dbReference type="PANTHER" id="PTHR22926:SF3">
    <property type="entry name" value="UNDECAPRENYL-PHOSPHATE ALPHA-N-ACETYLGLUCOSAMINYL 1-PHOSPHATE TRANSFERASE"/>
    <property type="match status" value="1"/>
</dbReference>
<feature type="transmembrane region" description="Helical" evidence="7">
    <location>
        <begin position="149"/>
        <end position="170"/>
    </location>
</feature>